<dbReference type="SUPFAM" id="SSF48576">
    <property type="entry name" value="Terpenoid synthases"/>
    <property type="match status" value="1"/>
</dbReference>
<dbReference type="Proteomes" id="UP001293593">
    <property type="component" value="Unassembled WGS sequence"/>
</dbReference>
<dbReference type="EMBL" id="JAWXYG010000001">
    <property type="protein sequence ID" value="KAK4285101.1"/>
    <property type="molecule type" value="Genomic_DNA"/>
</dbReference>
<accession>A0AAE1N9B7</accession>
<sequence length="214" mass="24547">MFGEIDDEVKGEEGRSSYNVDYLIKDFKSIVEAYMAEARWLDRNKIPTVEEYLNVSTVTNCSAFITNCSAFMSMSHFICMGDIFATEDIFKWAKSQPQIIQATNVIGRLMNDIVSREFAHKKEHIALSVECCMKEKGVTRPEAIDELRKMIKSAWKNINEECLKPTQVPIPFLMVVLNYARFLDVIYKDADAYTHSEGTMKEFISLLFVDPVPI</sequence>
<keyword evidence="2" id="KW-0479">Metal-binding</keyword>
<gene>
    <name evidence="5" type="ORF">QN277_001843</name>
</gene>
<dbReference type="GO" id="GO:0000287">
    <property type="term" value="F:magnesium ion binding"/>
    <property type="evidence" value="ECO:0007669"/>
    <property type="project" value="InterPro"/>
</dbReference>
<keyword evidence="6" id="KW-1185">Reference proteome</keyword>
<dbReference type="AlphaFoldDB" id="A0AAE1N9B7"/>
<organism evidence="5 6">
    <name type="scientific">Acacia crassicarpa</name>
    <name type="common">northern wattle</name>
    <dbReference type="NCBI Taxonomy" id="499986"/>
    <lineage>
        <taxon>Eukaryota</taxon>
        <taxon>Viridiplantae</taxon>
        <taxon>Streptophyta</taxon>
        <taxon>Embryophyta</taxon>
        <taxon>Tracheophyta</taxon>
        <taxon>Spermatophyta</taxon>
        <taxon>Magnoliopsida</taxon>
        <taxon>eudicotyledons</taxon>
        <taxon>Gunneridae</taxon>
        <taxon>Pentapetalae</taxon>
        <taxon>rosids</taxon>
        <taxon>fabids</taxon>
        <taxon>Fabales</taxon>
        <taxon>Fabaceae</taxon>
        <taxon>Caesalpinioideae</taxon>
        <taxon>mimosoid clade</taxon>
        <taxon>Acacieae</taxon>
        <taxon>Acacia</taxon>
    </lineage>
</organism>
<proteinExistence type="predicted"/>
<evidence type="ECO:0000256" key="1">
    <source>
        <dbReference type="ARBA" id="ARBA00001946"/>
    </source>
</evidence>
<feature type="domain" description="Terpene synthase metal-binding" evidence="4">
    <location>
        <begin position="2"/>
        <end position="156"/>
    </location>
</feature>
<dbReference type="InterPro" id="IPR005630">
    <property type="entry name" value="Terpene_synthase_metal-bd"/>
</dbReference>
<name>A0AAE1N9B7_9FABA</name>
<keyword evidence="3" id="KW-0456">Lyase</keyword>
<protein>
    <recommendedName>
        <fullName evidence="4">Terpene synthase metal-binding domain-containing protein</fullName>
    </recommendedName>
</protein>
<evidence type="ECO:0000313" key="6">
    <source>
        <dbReference type="Proteomes" id="UP001293593"/>
    </source>
</evidence>
<dbReference type="PANTHER" id="PTHR31225">
    <property type="entry name" value="OS04G0344100 PROTEIN-RELATED"/>
    <property type="match status" value="1"/>
</dbReference>
<comment type="caution">
    <text evidence="5">The sequence shown here is derived from an EMBL/GenBank/DDBJ whole genome shotgun (WGS) entry which is preliminary data.</text>
</comment>
<dbReference type="Pfam" id="PF03936">
    <property type="entry name" value="Terpene_synth_C"/>
    <property type="match status" value="1"/>
</dbReference>
<dbReference type="PANTHER" id="PTHR31225:SF221">
    <property type="entry name" value="(-)-GERMACRENE D SYNTHASE"/>
    <property type="match status" value="1"/>
</dbReference>
<dbReference type="GO" id="GO:0016114">
    <property type="term" value="P:terpenoid biosynthetic process"/>
    <property type="evidence" value="ECO:0007669"/>
    <property type="project" value="InterPro"/>
</dbReference>
<dbReference type="Gene3D" id="1.10.600.10">
    <property type="entry name" value="Farnesyl Diphosphate Synthase"/>
    <property type="match status" value="1"/>
</dbReference>
<dbReference type="InterPro" id="IPR008949">
    <property type="entry name" value="Isoprenoid_synthase_dom_sf"/>
</dbReference>
<evidence type="ECO:0000313" key="5">
    <source>
        <dbReference type="EMBL" id="KAK4285101.1"/>
    </source>
</evidence>
<evidence type="ECO:0000256" key="3">
    <source>
        <dbReference type="ARBA" id="ARBA00023239"/>
    </source>
</evidence>
<comment type="cofactor">
    <cofactor evidence="1">
        <name>Mg(2+)</name>
        <dbReference type="ChEBI" id="CHEBI:18420"/>
    </cofactor>
</comment>
<evidence type="ECO:0000259" key="4">
    <source>
        <dbReference type="Pfam" id="PF03936"/>
    </source>
</evidence>
<dbReference type="GO" id="GO:0010333">
    <property type="term" value="F:terpene synthase activity"/>
    <property type="evidence" value="ECO:0007669"/>
    <property type="project" value="InterPro"/>
</dbReference>
<evidence type="ECO:0000256" key="2">
    <source>
        <dbReference type="ARBA" id="ARBA00022723"/>
    </source>
</evidence>
<dbReference type="InterPro" id="IPR050148">
    <property type="entry name" value="Terpene_synthase-like"/>
</dbReference>
<reference evidence="5" key="1">
    <citation type="submission" date="2023-10" db="EMBL/GenBank/DDBJ databases">
        <title>Chromosome-level genome of the transformable northern wattle, Acacia crassicarpa.</title>
        <authorList>
            <person name="Massaro I."/>
            <person name="Sinha N.R."/>
            <person name="Poethig S."/>
            <person name="Leichty A.R."/>
        </authorList>
    </citation>
    <scope>NUCLEOTIDE SEQUENCE</scope>
    <source>
        <strain evidence="5">Acra3RX</strain>
        <tissue evidence="5">Leaf</tissue>
    </source>
</reference>